<evidence type="ECO:0000313" key="3">
    <source>
        <dbReference type="Proteomes" id="UP000247811"/>
    </source>
</evidence>
<dbReference type="AlphaFoldDB" id="A0A318GTY2"/>
<name>A0A318GTY2_9BURK</name>
<accession>A0A318GTY2</accession>
<dbReference type="Proteomes" id="UP000247811">
    <property type="component" value="Unassembled WGS sequence"/>
</dbReference>
<proteinExistence type="predicted"/>
<gene>
    <name evidence="2" type="ORF">C7444_1362</name>
</gene>
<reference evidence="2 3" key="1">
    <citation type="submission" date="2018-05" db="EMBL/GenBank/DDBJ databases">
        <title>Genomic Encyclopedia of Type Strains, Phase IV (KMG-IV): sequencing the most valuable type-strain genomes for metagenomic binning, comparative biology and taxonomic classification.</title>
        <authorList>
            <person name="Goeker M."/>
        </authorList>
    </citation>
    <scope>NUCLEOTIDE SEQUENCE [LARGE SCALE GENOMIC DNA]</scope>
    <source>
        <strain evidence="2 3">DSM 566</strain>
    </source>
</reference>
<feature type="chain" id="PRO_5016430138" evidence="1">
    <location>
        <begin position="27"/>
        <end position="268"/>
    </location>
</feature>
<comment type="caution">
    <text evidence="2">The sequence shown here is derived from an EMBL/GenBank/DDBJ whole genome shotgun (WGS) entry which is preliminary data.</text>
</comment>
<sequence length="268" mass="30238">MNMCTYLFRLFLFGALTLVSTHPAHSQPLWRFAYYGMTANEILENYPGATEVVLGPRLFGLRVTDSNIGNEPADVTFLFKADHLSQVSYRLKIEGSPKSVIDRWDALLSEFKNWNRPASVQRSKRSIGRFVKEGNTIRLLDDAIGEVAESWETTMRTAVDLELVRTLTPDSYEIVGGVKLALWEQMAREEMSSISAVTEAEAKVLARWKGRPIKEYILEFGPPGRTIQIEKTDTLYVWGSEGSSCNTTLFVSKNNKIVDRKVTGCSRN</sequence>
<keyword evidence="3" id="KW-1185">Reference proteome</keyword>
<keyword evidence="1" id="KW-0732">Signal</keyword>
<feature type="signal peptide" evidence="1">
    <location>
        <begin position="1"/>
        <end position="26"/>
    </location>
</feature>
<dbReference type="EMBL" id="QJJS01000036">
    <property type="protein sequence ID" value="PXW91544.1"/>
    <property type="molecule type" value="Genomic_DNA"/>
</dbReference>
<protein>
    <submittedName>
        <fullName evidence="2">Uncharacterized protein</fullName>
    </submittedName>
</protein>
<evidence type="ECO:0000256" key="1">
    <source>
        <dbReference type="SAM" id="SignalP"/>
    </source>
</evidence>
<evidence type="ECO:0000313" key="2">
    <source>
        <dbReference type="EMBL" id="PXW91544.1"/>
    </source>
</evidence>
<organism evidence="2 3">
    <name type="scientific">Sphaerotilus hippei</name>
    <dbReference type="NCBI Taxonomy" id="744406"/>
    <lineage>
        <taxon>Bacteria</taxon>
        <taxon>Pseudomonadati</taxon>
        <taxon>Pseudomonadota</taxon>
        <taxon>Betaproteobacteria</taxon>
        <taxon>Burkholderiales</taxon>
        <taxon>Sphaerotilaceae</taxon>
        <taxon>Sphaerotilus</taxon>
    </lineage>
</organism>